<evidence type="ECO:0000313" key="1">
    <source>
        <dbReference type="EMBL" id="CAK9228388.1"/>
    </source>
</evidence>
<reference evidence="1" key="1">
    <citation type="submission" date="2024-02" db="EMBL/GenBank/DDBJ databases">
        <authorList>
            <consortium name="ELIXIR-Norway"/>
            <consortium name="Elixir Norway"/>
        </authorList>
    </citation>
    <scope>NUCLEOTIDE SEQUENCE</scope>
</reference>
<dbReference type="EMBL" id="OZ019898">
    <property type="protein sequence ID" value="CAK9228388.1"/>
    <property type="molecule type" value="Genomic_DNA"/>
</dbReference>
<dbReference type="PANTHER" id="PTHR10098">
    <property type="entry name" value="RAPSYN-RELATED"/>
    <property type="match status" value="1"/>
</dbReference>
<proteinExistence type="predicted"/>
<accession>A0ABP0UR54</accession>
<keyword evidence="2" id="KW-1185">Reference proteome</keyword>
<name>A0ABP0UR54_9BRYO</name>
<evidence type="ECO:0008006" key="3">
    <source>
        <dbReference type="Google" id="ProtNLM"/>
    </source>
</evidence>
<dbReference type="InterPro" id="IPR011990">
    <property type="entry name" value="TPR-like_helical_dom_sf"/>
</dbReference>
<protein>
    <recommendedName>
        <fullName evidence="3">Tetratricopeptide repeat-containing protein</fullName>
    </recommendedName>
</protein>
<dbReference type="Gene3D" id="1.25.40.10">
    <property type="entry name" value="Tetratricopeptide repeat domain"/>
    <property type="match status" value="1"/>
</dbReference>
<dbReference type="Proteomes" id="UP001497512">
    <property type="component" value="Chromosome 6"/>
</dbReference>
<dbReference type="PANTHER" id="PTHR10098:SF108">
    <property type="entry name" value="TETRATRICOPEPTIDE REPEAT PROTEIN 28"/>
    <property type="match status" value="1"/>
</dbReference>
<evidence type="ECO:0000313" key="2">
    <source>
        <dbReference type="Proteomes" id="UP001497512"/>
    </source>
</evidence>
<gene>
    <name evidence="1" type="ORF">CSSPTR1EN2_LOCUS19028</name>
</gene>
<sequence>MWQVKRRSLIATKLERALKSVQKPHVSSREHPWIRASIREPESTLNPTLEGFGIHPVFQNPTAPRSKGINLDKLRELNMGHINIQLHPQSQVSSVCASARSEYQRESEFNDANAEEIPVSKTPHAFVVPEGWRTLTLTPSKPRTVDEQGNKRQLLALTDRAAASPFSSSSAKDVADSDVAAAEMKKSRLNLRKGFFTEDQGIGTARGASPYHKAGNEEEKIDLHFLKELPPFMLLKTIESDPKNATGDASTHGGLSPTGLRLQHRARKLKLWHERLNPPYGKPGKPVVLQGVVESMKAANKIILTNPADLEIHKPITSFLRVPVCPGYRLPERISVEEQKEKLAKGGHRRAGFRAKIADQAMLAESFRRQRDPGVYKDEAKAILTMAEYPKALENYLRFLDLCHRIMDIEGEAMVLNFIGCSIQEEADIKVAASKTAIDFTVKEDEADMHPIVVQDTQYLKAIDFHKKHAAKTDIQGKFTAFTNLGIIYATLCIWTEAGKFHKKALQCATFVQSSPDQCIAVGNLGFLLFRRQKMVVAKACISRYLVICRMLGDTLGLARSHYTLGQIALQLKKFREAKVEFTAAMNAAIQYGDKQIETFCKVQLGICKGNVLIATREKALEGYHPETSPFVEIKH</sequence>
<organism evidence="1 2">
    <name type="scientific">Sphagnum troendelagicum</name>
    <dbReference type="NCBI Taxonomy" id="128251"/>
    <lineage>
        <taxon>Eukaryota</taxon>
        <taxon>Viridiplantae</taxon>
        <taxon>Streptophyta</taxon>
        <taxon>Embryophyta</taxon>
        <taxon>Bryophyta</taxon>
        <taxon>Sphagnophytina</taxon>
        <taxon>Sphagnopsida</taxon>
        <taxon>Sphagnales</taxon>
        <taxon>Sphagnaceae</taxon>
        <taxon>Sphagnum</taxon>
    </lineage>
</organism>
<dbReference type="SUPFAM" id="SSF48452">
    <property type="entry name" value="TPR-like"/>
    <property type="match status" value="1"/>
</dbReference>